<protein>
    <submittedName>
        <fullName evidence="3">Tripartite tricarboxylate transporter substrate binding protein</fullName>
    </submittedName>
</protein>
<comment type="similarity">
    <text evidence="1">Belongs to the UPF0065 (bug) family.</text>
</comment>
<feature type="signal peptide" evidence="2">
    <location>
        <begin position="1"/>
        <end position="35"/>
    </location>
</feature>
<dbReference type="GeneID" id="92994546"/>
<organism evidence="3 4">
    <name type="scientific">Bordetella hinzii</name>
    <dbReference type="NCBI Taxonomy" id="103855"/>
    <lineage>
        <taxon>Bacteria</taxon>
        <taxon>Pseudomonadati</taxon>
        <taxon>Pseudomonadota</taxon>
        <taxon>Betaproteobacteria</taxon>
        <taxon>Burkholderiales</taxon>
        <taxon>Alcaligenaceae</taxon>
        <taxon>Bordetella</taxon>
    </lineage>
</organism>
<dbReference type="Gene3D" id="3.40.190.150">
    <property type="entry name" value="Bordetella uptake gene, domain 1"/>
    <property type="match status" value="1"/>
</dbReference>
<name>A0AAN1VGV8_9BORD</name>
<dbReference type="InterPro" id="IPR005064">
    <property type="entry name" value="BUG"/>
</dbReference>
<evidence type="ECO:0000313" key="4">
    <source>
        <dbReference type="Proteomes" id="UP000282741"/>
    </source>
</evidence>
<dbReference type="AlphaFoldDB" id="A0AAN1VGV8"/>
<proteinExistence type="inferred from homology"/>
<dbReference type="Pfam" id="PF03401">
    <property type="entry name" value="TctC"/>
    <property type="match status" value="1"/>
</dbReference>
<feature type="chain" id="PRO_5043055286" evidence="2">
    <location>
        <begin position="36"/>
        <end position="335"/>
    </location>
</feature>
<reference evidence="4" key="1">
    <citation type="submission" date="2017-10" db="EMBL/GenBank/DDBJ databases">
        <title>Whole genome sequencing of various Bordetella species.</title>
        <authorList>
            <person name="Weigand M.R."/>
            <person name="Loparev V."/>
            <person name="Peng Y."/>
            <person name="Bowden K.E."/>
            <person name="Tondella M.L."/>
            <person name="Williams M.M."/>
        </authorList>
    </citation>
    <scope>NUCLEOTIDE SEQUENCE [LARGE SCALE GENOMIC DNA]</scope>
    <source>
        <strain evidence="4">H720</strain>
    </source>
</reference>
<sequence length="335" mass="34801">MLDKSLLGGISMSRRQALGLAAATALALPLRQALAQGLAGQGPVEMVVPGGPGAGTDVVARVTAKGLSEGINQAVVVKNMPGAAGIIGAQAVARAKPDGHSLLFAITGTHTVNQFLYPDLPYDPVKDFAPVSLVCKYNNVLVVRPDFEAKTLKDLVALLRKHPGKFFYGITANGSSSHLAMELLKSEAGLDLPGVPYRSAAAAVSDFLGGQFPVFMDTVINQLPHIRAGKVLALATTGAQRSPVLPDVPTIAESGFPSIVAIGWGGVMAPAGTPDAALRVFNDAIRKTIDGNAFDALKAAGLETQYTTPQEMGEFIARESEKWGRLVKAGKVTAG</sequence>
<gene>
    <name evidence="3" type="ORF">CS347_15245</name>
</gene>
<dbReference type="PANTHER" id="PTHR42928:SF5">
    <property type="entry name" value="BLR1237 PROTEIN"/>
    <property type="match status" value="1"/>
</dbReference>
<dbReference type="Gene3D" id="3.40.190.10">
    <property type="entry name" value="Periplasmic binding protein-like II"/>
    <property type="match status" value="1"/>
</dbReference>
<dbReference type="PROSITE" id="PS51318">
    <property type="entry name" value="TAT"/>
    <property type="match status" value="1"/>
</dbReference>
<keyword evidence="2" id="KW-0732">Signal</keyword>
<dbReference type="PIRSF" id="PIRSF017082">
    <property type="entry name" value="YflP"/>
    <property type="match status" value="1"/>
</dbReference>
<dbReference type="Proteomes" id="UP000282741">
    <property type="component" value="Chromosome"/>
</dbReference>
<dbReference type="CDD" id="cd07012">
    <property type="entry name" value="PBP2_Bug_TTT"/>
    <property type="match status" value="1"/>
</dbReference>
<accession>A0AAN1VGV8</accession>
<dbReference type="InterPro" id="IPR006311">
    <property type="entry name" value="TAT_signal"/>
</dbReference>
<evidence type="ECO:0000256" key="1">
    <source>
        <dbReference type="ARBA" id="ARBA00006987"/>
    </source>
</evidence>
<dbReference type="EMBL" id="CP024172">
    <property type="protein sequence ID" value="AZW18025.1"/>
    <property type="molecule type" value="Genomic_DNA"/>
</dbReference>
<evidence type="ECO:0000313" key="3">
    <source>
        <dbReference type="EMBL" id="AZW18025.1"/>
    </source>
</evidence>
<dbReference type="PANTHER" id="PTHR42928">
    <property type="entry name" value="TRICARBOXYLATE-BINDING PROTEIN"/>
    <property type="match status" value="1"/>
</dbReference>
<dbReference type="SUPFAM" id="SSF53850">
    <property type="entry name" value="Periplasmic binding protein-like II"/>
    <property type="match status" value="1"/>
</dbReference>
<evidence type="ECO:0000256" key="2">
    <source>
        <dbReference type="SAM" id="SignalP"/>
    </source>
</evidence>
<dbReference type="RefSeq" id="WP_048940233.1">
    <property type="nucleotide sequence ID" value="NZ_CP012077.1"/>
</dbReference>
<dbReference type="InterPro" id="IPR042100">
    <property type="entry name" value="Bug_dom1"/>
</dbReference>